<evidence type="ECO:0000313" key="3">
    <source>
        <dbReference type="Proteomes" id="UP001212170"/>
    </source>
</evidence>
<comment type="caution">
    <text evidence="2">The sequence shown here is derived from an EMBL/GenBank/DDBJ whole genome shotgun (WGS) entry which is preliminary data.</text>
</comment>
<reference evidence="2 3" key="1">
    <citation type="journal article" date="2023" name="Chemosphere">
        <title>Whole genome analysis of Flavobacterium aziz-sancarii sp. nov., isolated from Ardley Island (Antarctica), revealed a rich resistome and bioremediation potential.</title>
        <authorList>
            <person name="Otur C."/>
            <person name="Okay S."/>
            <person name="Kurt-Kizildogan A."/>
        </authorList>
    </citation>
    <scope>NUCLEOTIDE SEQUENCE [LARGE SCALE GENOMIC DNA]</scope>
    <source>
        <strain evidence="2 3">AC</strain>
    </source>
</reference>
<dbReference type="RefSeq" id="WP_271334840.1">
    <property type="nucleotide sequence ID" value="NZ_JAMZNK010000005.1"/>
</dbReference>
<sequence>MKFFKSYFSILGLLLLTGCVGNMNPTGGNSSPNYPYFITAEPLEVKKIMVPKGTKLVYEEQFFKEGKQDKMLSEEKLITIEFPTGQPIIWGGVPVTSINKFFNSEMHGFTVYADFEKLSADKKTKFSQLWQSCSNDLGITVKNIGDWSFNTENISDVDDCSVLYQRYFKNNKRQQDFLDEIYSEMLKVGSK</sequence>
<evidence type="ECO:0000256" key="1">
    <source>
        <dbReference type="SAM" id="SignalP"/>
    </source>
</evidence>
<dbReference type="Proteomes" id="UP001212170">
    <property type="component" value="Unassembled WGS sequence"/>
</dbReference>
<gene>
    <name evidence="2" type="ORF">NJT12_05175</name>
</gene>
<evidence type="ECO:0000313" key="2">
    <source>
        <dbReference type="EMBL" id="MDA6069008.1"/>
    </source>
</evidence>
<keyword evidence="1" id="KW-0732">Signal</keyword>
<name>A0ABT4W8Y2_9FLAO</name>
<evidence type="ECO:0008006" key="4">
    <source>
        <dbReference type="Google" id="ProtNLM"/>
    </source>
</evidence>
<proteinExistence type="predicted"/>
<accession>A0ABT4W8Y2</accession>
<feature type="chain" id="PRO_5045879323" description="Lipoprotein" evidence="1">
    <location>
        <begin position="24"/>
        <end position="191"/>
    </location>
</feature>
<dbReference type="PROSITE" id="PS51257">
    <property type="entry name" value="PROKAR_LIPOPROTEIN"/>
    <property type="match status" value="1"/>
</dbReference>
<feature type="signal peptide" evidence="1">
    <location>
        <begin position="1"/>
        <end position="23"/>
    </location>
</feature>
<protein>
    <recommendedName>
        <fullName evidence="4">Lipoprotein</fullName>
    </recommendedName>
</protein>
<organism evidence="2 3">
    <name type="scientific">Flavobacterium azizsancarii</name>
    <dbReference type="NCBI Taxonomy" id="2961580"/>
    <lineage>
        <taxon>Bacteria</taxon>
        <taxon>Pseudomonadati</taxon>
        <taxon>Bacteroidota</taxon>
        <taxon>Flavobacteriia</taxon>
        <taxon>Flavobacteriales</taxon>
        <taxon>Flavobacteriaceae</taxon>
        <taxon>Flavobacterium</taxon>
    </lineage>
</organism>
<keyword evidence="3" id="KW-1185">Reference proteome</keyword>
<dbReference type="EMBL" id="JAMZNK010000005">
    <property type="protein sequence ID" value="MDA6069008.1"/>
    <property type="molecule type" value="Genomic_DNA"/>
</dbReference>